<dbReference type="Proteomes" id="UP000308600">
    <property type="component" value="Unassembled WGS sequence"/>
</dbReference>
<accession>A0ACD3B5R3</accession>
<proteinExistence type="predicted"/>
<organism evidence="1 2">
    <name type="scientific">Pluteus cervinus</name>
    <dbReference type="NCBI Taxonomy" id="181527"/>
    <lineage>
        <taxon>Eukaryota</taxon>
        <taxon>Fungi</taxon>
        <taxon>Dikarya</taxon>
        <taxon>Basidiomycota</taxon>
        <taxon>Agaricomycotina</taxon>
        <taxon>Agaricomycetes</taxon>
        <taxon>Agaricomycetidae</taxon>
        <taxon>Agaricales</taxon>
        <taxon>Pluteineae</taxon>
        <taxon>Pluteaceae</taxon>
        <taxon>Pluteus</taxon>
    </lineage>
</organism>
<dbReference type="EMBL" id="ML208277">
    <property type="protein sequence ID" value="TFK73232.1"/>
    <property type="molecule type" value="Genomic_DNA"/>
</dbReference>
<evidence type="ECO:0000313" key="2">
    <source>
        <dbReference type="Proteomes" id="UP000308600"/>
    </source>
</evidence>
<protein>
    <submittedName>
        <fullName evidence="1">Alpha/beta-hydrolase</fullName>
    </submittedName>
</protein>
<evidence type="ECO:0000313" key="1">
    <source>
        <dbReference type="EMBL" id="TFK73232.1"/>
    </source>
</evidence>
<keyword evidence="2" id="KW-1185">Reference proteome</keyword>
<gene>
    <name evidence="1" type="ORF">BDN72DRAFT_834892</name>
</gene>
<name>A0ACD3B5R3_9AGAR</name>
<reference evidence="1 2" key="1">
    <citation type="journal article" date="2019" name="Nat. Ecol. Evol.">
        <title>Megaphylogeny resolves global patterns of mushroom evolution.</title>
        <authorList>
            <person name="Varga T."/>
            <person name="Krizsan K."/>
            <person name="Foldi C."/>
            <person name="Dima B."/>
            <person name="Sanchez-Garcia M."/>
            <person name="Sanchez-Ramirez S."/>
            <person name="Szollosi G.J."/>
            <person name="Szarkandi J.G."/>
            <person name="Papp V."/>
            <person name="Albert L."/>
            <person name="Andreopoulos W."/>
            <person name="Angelini C."/>
            <person name="Antonin V."/>
            <person name="Barry K.W."/>
            <person name="Bougher N.L."/>
            <person name="Buchanan P."/>
            <person name="Buyck B."/>
            <person name="Bense V."/>
            <person name="Catcheside P."/>
            <person name="Chovatia M."/>
            <person name="Cooper J."/>
            <person name="Damon W."/>
            <person name="Desjardin D."/>
            <person name="Finy P."/>
            <person name="Geml J."/>
            <person name="Haridas S."/>
            <person name="Hughes K."/>
            <person name="Justo A."/>
            <person name="Karasinski D."/>
            <person name="Kautmanova I."/>
            <person name="Kiss B."/>
            <person name="Kocsube S."/>
            <person name="Kotiranta H."/>
            <person name="LaButti K.M."/>
            <person name="Lechner B.E."/>
            <person name="Liimatainen K."/>
            <person name="Lipzen A."/>
            <person name="Lukacs Z."/>
            <person name="Mihaltcheva S."/>
            <person name="Morgado L.N."/>
            <person name="Niskanen T."/>
            <person name="Noordeloos M.E."/>
            <person name="Ohm R.A."/>
            <person name="Ortiz-Santana B."/>
            <person name="Ovrebo C."/>
            <person name="Racz N."/>
            <person name="Riley R."/>
            <person name="Savchenko A."/>
            <person name="Shiryaev A."/>
            <person name="Soop K."/>
            <person name="Spirin V."/>
            <person name="Szebenyi C."/>
            <person name="Tomsovsky M."/>
            <person name="Tulloss R.E."/>
            <person name="Uehling J."/>
            <person name="Grigoriev I.V."/>
            <person name="Vagvolgyi C."/>
            <person name="Papp T."/>
            <person name="Martin F.M."/>
            <person name="Miettinen O."/>
            <person name="Hibbett D.S."/>
            <person name="Nagy L.G."/>
        </authorList>
    </citation>
    <scope>NUCLEOTIDE SEQUENCE [LARGE SCALE GENOMIC DNA]</scope>
    <source>
        <strain evidence="1 2">NL-1719</strain>
    </source>
</reference>
<sequence>MEPFEKSTIRVPSATQGWNLSIRKYLPNAEQFQRPVPVIVMAQPIIPKEPYAQAFAERGYACLLFDFRRWGDSDGTPKNKMDIENALEDYRTVVTFAKEQAEFDSHRIIPWGAGESGGYVIQLAGEDWNPKLKAAMTQCPWTGYTPLLPRFTFGTFRGFCISAWDSMKQRFGFGPIYVPIAGPPGSEAMIRSRRLTKESKYYGIKVPASTILEIKRYKPYKLASNIKCPILIVQPMKDHFCLPKGAVEVDNDSPWVILDKIPHAGHIDVYPDQKDFRASLRAQLDFLKTYVPL</sequence>